<gene>
    <name evidence="1" type="ORF">Csa_3G178515</name>
</gene>
<accession>A0A0A0L5P9</accession>
<dbReference type="Proteomes" id="UP000029981">
    <property type="component" value="Chromosome 3"/>
</dbReference>
<reference evidence="1 2" key="4">
    <citation type="journal article" date="2011" name="BMC Genomics">
        <title>RNA-Seq improves annotation of protein-coding genes in the cucumber genome.</title>
        <authorList>
            <person name="Li Z."/>
            <person name="Zhang Z."/>
            <person name="Yan P."/>
            <person name="Huang S."/>
            <person name="Fei Z."/>
            <person name="Lin K."/>
        </authorList>
    </citation>
    <scope>NUCLEOTIDE SEQUENCE [LARGE SCALE GENOMIC DNA]</scope>
    <source>
        <strain evidence="2">cv. 9930</strain>
    </source>
</reference>
<evidence type="ECO:0000313" key="2">
    <source>
        <dbReference type="Proteomes" id="UP000029981"/>
    </source>
</evidence>
<name>A0A0A0L5P9_CUCSA</name>
<sequence>MTGNSTMWTSLMDSCIWVLGGMKCRAGGRQVCSLCPEDLRVLAMKLILSLSKISIKVAFSRKVEKGTLKKLGGLRHEKSTKYTELGEARLKMMRTTRKDSGKIWKRGCHACEKYR</sequence>
<keyword evidence="2" id="KW-1185">Reference proteome</keyword>
<reference evidence="1 2" key="3">
    <citation type="journal article" date="2010" name="BMC Genomics">
        <title>Transcriptome sequencing and comparative analysis of cucumber flowers with different sex types.</title>
        <authorList>
            <person name="Guo S."/>
            <person name="Zheng Y."/>
            <person name="Joung J.G."/>
            <person name="Liu S."/>
            <person name="Zhang Z."/>
            <person name="Crasta O.R."/>
            <person name="Sobral B.W."/>
            <person name="Xu Y."/>
            <person name="Huang S."/>
            <person name="Fei Z."/>
        </authorList>
    </citation>
    <scope>NUCLEOTIDE SEQUENCE [LARGE SCALE GENOMIC DNA]</scope>
    <source>
        <strain evidence="2">cv. 9930</strain>
    </source>
</reference>
<dbReference type="AlphaFoldDB" id="A0A0A0L5P9"/>
<organism evidence="1 2">
    <name type="scientific">Cucumis sativus</name>
    <name type="common">Cucumber</name>
    <dbReference type="NCBI Taxonomy" id="3659"/>
    <lineage>
        <taxon>Eukaryota</taxon>
        <taxon>Viridiplantae</taxon>
        <taxon>Streptophyta</taxon>
        <taxon>Embryophyta</taxon>
        <taxon>Tracheophyta</taxon>
        <taxon>Spermatophyta</taxon>
        <taxon>Magnoliopsida</taxon>
        <taxon>eudicotyledons</taxon>
        <taxon>Gunneridae</taxon>
        <taxon>Pentapetalae</taxon>
        <taxon>rosids</taxon>
        <taxon>fabids</taxon>
        <taxon>Cucurbitales</taxon>
        <taxon>Cucurbitaceae</taxon>
        <taxon>Benincaseae</taxon>
        <taxon>Cucumis</taxon>
    </lineage>
</organism>
<protein>
    <submittedName>
        <fullName evidence="1">Uncharacterized protein</fullName>
    </submittedName>
</protein>
<reference evidence="1 2" key="2">
    <citation type="journal article" date="2009" name="PLoS ONE">
        <title>An integrated genetic and cytogenetic map of the cucumber genome.</title>
        <authorList>
            <person name="Ren Y."/>
            <person name="Zhang Z."/>
            <person name="Liu J."/>
            <person name="Staub J.E."/>
            <person name="Han Y."/>
            <person name="Cheng Z."/>
            <person name="Li X."/>
            <person name="Lu J."/>
            <person name="Miao H."/>
            <person name="Kang H."/>
            <person name="Xie B."/>
            <person name="Gu X."/>
            <person name="Wang X."/>
            <person name="Du Y."/>
            <person name="Jin W."/>
            <person name="Huang S."/>
        </authorList>
    </citation>
    <scope>NUCLEOTIDE SEQUENCE [LARGE SCALE GENOMIC DNA]</scope>
    <source>
        <strain evidence="2">cv. 9930</strain>
    </source>
</reference>
<dbReference type="EMBL" id="CM002924">
    <property type="protein sequence ID" value="KGN57310.1"/>
    <property type="molecule type" value="Genomic_DNA"/>
</dbReference>
<evidence type="ECO:0000313" key="1">
    <source>
        <dbReference type="EMBL" id="KGN57310.1"/>
    </source>
</evidence>
<proteinExistence type="predicted"/>
<dbReference type="Gramene" id="KGN57310">
    <property type="protein sequence ID" value="KGN57310"/>
    <property type="gene ID" value="Csa_3G178515"/>
</dbReference>
<reference evidence="1 2" key="1">
    <citation type="journal article" date="2009" name="Nat. Genet.">
        <title>The genome of the cucumber, Cucumis sativus L.</title>
        <authorList>
            <person name="Huang S."/>
            <person name="Li R."/>
            <person name="Zhang Z."/>
            <person name="Li L."/>
            <person name="Gu X."/>
            <person name="Fan W."/>
            <person name="Lucas W.J."/>
            <person name="Wang X."/>
            <person name="Xie B."/>
            <person name="Ni P."/>
            <person name="Ren Y."/>
            <person name="Zhu H."/>
            <person name="Li J."/>
            <person name="Lin K."/>
            <person name="Jin W."/>
            <person name="Fei Z."/>
            <person name="Li G."/>
            <person name="Staub J."/>
            <person name="Kilian A."/>
            <person name="van der Vossen E.A."/>
            <person name="Wu Y."/>
            <person name="Guo J."/>
            <person name="He J."/>
            <person name="Jia Z."/>
            <person name="Ren Y."/>
            <person name="Tian G."/>
            <person name="Lu Y."/>
            <person name="Ruan J."/>
            <person name="Qian W."/>
            <person name="Wang M."/>
            <person name="Huang Q."/>
            <person name="Li B."/>
            <person name="Xuan Z."/>
            <person name="Cao J."/>
            <person name="Asan"/>
            <person name="Wu Z."/>
            <person name="Zhang J."/>
            <person name="Cai Q."/>
            <person name="Bai Y."/>
            <person name="Zhao B."/>
            <person name="Han Y."/>
            <person name="Li Y."/>
            <person name="Li X."/>
            <person name="Wang S."/>
            <person name="Shi Q."/>
            <person name="Liu S."/>
            <person name="Cho W.K."/>
            <person name="Kim J.Y."/>
            <person name="Xu Y."/>
            <person name="Heller-Uszynska K."/>
            <person name="Miao H."/>
            <person name="Cheng Z."/>
            <person name="Zhang S."/>
            <person name="Wu J."/>
            <person name="Yang Y."/>
            <person name="Kang H."/>
            <person name="Li M."/>
            <person name="Liang H."/>
            <person name="Ren X."/>
            <person name="Shi Z."/>
            <person name="Wen M."/>
            <person name="Jian M."/>
            <person name="Yang H."/>
            <person name="Zhang G."/>
            <person name="Yang Z."/>
            <person name="Chen R."/>
            <person name="Liu S."/>
            <person name="Li J."/>
            <person name="Ma L."/>
            <person name="Liu H."/>
            <person name="Zhou Y."/>
            <person name="Zhao J."/>
            <person name="Fang X."/>
            <person name="Li G."/>
            <person name="Fang L."/>
            <person name="Li Y."/>
            <person name="Liu D."/>
            <person name="Zheng H."/>
            <person name="Zhang Y."/>
            <person name="Qin N."/>
            <person name="Li Z."/>
            <person name="Yang G."/>
            <person name="Yang S."/>
            <person name="Bolund L."/>
            <person name="Kristiansen K."/>
            <person name="Zheng H."/>
            <person name="Li S."/>
            <person name="Zhang X."/>
            <person name="Yang H."/>
            <person name="Wang J."/>
            <person name="Sun R."/>
            <person name="Zhang B."/>
            <person name="Jiang S."/>
            <person name="Wang J."/>
            <person name="Du Y."/>
            <person name="Li S."/>
        </authorList>
    </citation>
    <scope>NUCLEOTIDE SEQUENCE [LARGE SCALE GENOMIC DNA]</scope>
    <source>
        <strain evidence="2">cv. 9930</strain>
    </source>
</reference>